<dbReference type="Proteomes" id="UP000005268">
    <property type="component" value="Chromosome"/>
</dbReference>
<gene>
    <name evidence="1" type="ORF">YSA_11279</name>
</gene>
<accession>I3V570</accession>
<dbReference type="AlphaFoldDB" id="I3V570"/>
<evidence type="ECO:0000313" key="1">
    <source>
        <dbReference type="EMBL" id="AFK72891.1"/>
    </source>
</evidence>
<evidence type="ECO:0000313" key="2">
    <source>
        <dbReference type="Proteomes" id="UP000005268"/>
    </source>
</evidence>
<dbReference type="EMBL" id="CP003588">
    <property type="protein sequence ID" value="AFK72891.1"/>
    <property type="molecule type" value="Genomic_DNA"/>
</dbReference>
<sequence>MKGWTRWGRTTRGGAVPAQVLQEAKTALRWDQASWQTR</sequence>
<dbReference type="HOGENOM" id="CLU_3331831_0_0_6"/>
<reference evidence="1 2" key="1">
    <citation type="journal article" date="2012" name="J. Bacteriol.">
        <title>Complete Genome Sequence of the Naphthalene-Degrading Pseudomonas putida Strain ND6.</title>
        <authorList>
            <person name="Li S."/>
            <person name="Zhao H."/>
            <person name="Li Y."/>
            <person name="Niu S."/>
            <person name="Cai B."/>
        </authorList>
    </citation>
    <scope>NUCLEOTIDE SEQUENCE [LARGE SCALE GENOMIC DNA]</scope>
    <source>
        <strain evidence="1 2">ND6</strain>
    </source>
</reference>
<organism evidence="1 2">
    <name type="scientific">Pseudomonas putida ND6</name>
    <dbReference type="NCBI Taxonomy" id="231023"/>
    <lineage>
        <taxon>Bacteria</taxon>
        <taxon>Pseudomonadati</taxon>
        <taxon>Pseudomonadota</taxon>
        <taxon>Gammaproteobacteria</taxon>
        <taxon>Pseudomonadales</taxon>
        <taxon>Pseudomonadaceae</taxon>
        <taxon>Pseudomonas</taxon>
    </lineage>
</organism>
<name>I3V570_PSEPU</name>
<protein>
    <submittedName>
        <fullName evidence="1">Uncharacterized protein</fullName>
    </submittedName>
</protein>
<proteinExistence type="predicted"/>
<dbReference type="KEGG" id="ppi:YSA_11279"/>